<evidence type="ECO:0000313" key="1">
    <source>
        <dbReference type="EMBL" id="KAK6618969.1"/>
    </source>
</evidence>
<dbReference type="EMBL" id="JAWJWF010000049">
    <property type="protein sequence ID" value="KAK6618969.1"/>
    <property type="molecule type" value="Genomic_DNA"/>
</dbReference>
<reference evidence="1 2" key="1">
    <citation type="submission" date="2023-09" db="EMBL/GenBank/DDBJ databases">
        <title>Genomes of two closely related lineages of the louse Polyplax serrata with different host specificities.</title>
        <authorList>
            <person name="Martinu J."/>
            <person name="Tarabai H."/>
            <person name="Stefka J."/>
            <person name="Hypsa V."/>
        </authorList>
    </citation>
    <scope>NUCLEOTIDE SEQUENCE [LARGE SCALE GENOMIC DNA]</scope>
    <source>
        <strain evidence="1">98ZLc_SE</strain>
    </source>
</reference>
<dbReference type="Proteomes" id="UP001359485">
    <property type="component" value="Unassembled WGS sequence"/>
</dbReference>
<sequence length="901" mass="104276">MSELLKPDEGGTDEGLPLINNKTFESAFEVDSPASSYTTVAILKNLLSLLSKQFVSVDIQEMQPFLKYIQHIIKILSKSSKYQNPHSIDVLSICLDIDVKLVDSNLDHVFSNIFKNQENLDENFYKSYQKFLENALKTFEKYQRIIKFIASQQSVDLLNVILQNLENNCNEICQNKNDRSLHRFEVTCMLLTTFLREVKIYAPSISYKSLQFLINELKHMDTILCDFGNFVVQETKFVSKHEKVLQLYLELSFHYNEVQALIYCYRSTYSQNIMSGTSDDCLNMELLDSVITKYFTKKFENCQEMIIELQRIRISKLLNTNLSHIESVQKMITSNLEIKVSQFNMFKHVTSDDFLLLISILPKQNLKCLIKKFLRHILDNQTQQETCDWLFESRLIENLFFTTGLLAELVKEVASILRNLMSDKDTKSIGITYDYFDENYNVVTEKVKNLPTAINFIFENREKIRIAICERTDDQNRLTKLTQVFSCLPLEYMELDLRKLGLGLGIELAVMNSFQGSLAESSLERLQTFLGCDIEAESCFNIDLCFKWLNDLTYSGEKINNLKMKLIEKLVKNCSGTETGLEKLSVMVEEWRLSKGSTTERVLETVVSIYEELGKSSVGKNKRKLESEPVEKCRAKLAKVLGEDVTHLGEPSLTEDNYRLLYKVLLIQLQKAKKENVIKLISVKLEPYFEFAIGKLHHGYDDACSRFLLVILQMVSQIREFVPTDIVNRIWSVMKNFEKGNWKIFALSTTIEEYENILADLLNITKLIVTSQMLDTITDLMLNCPDDPALTSDEFHGLFTRQMEAAKLIILRHFMWNKSRIHMSFSFFQKMLSDLTRRSDVTLVLSNEDIYFLSDCGLSMEKWINHFNKMKKDFTRVCPYFISTILSCITTVTVAPAIKVA</sequence>
<name>A0ABR1AHK0_POLSC</name>
<gene>
    <name evidence="1" type="ORF">RUM44_003350</name>
</gene>
<comment type="caution">
    <text evidence="1">The sequence shown here is derived from an EMBL/GenBank/DDBJ whole genome shotgun (WGS) entry which is preliminary data.</text>
</comment>
<organism evidence="1 2">
    <name type="scientific">Polyplax serrata</name>
    <name type="common">Common mouse louse</name>
    <dbReference type="NCBI Taxonomy" id="468196"/>
    <lineage>
        <taxon>Eukaryota</taxon>
        <taxon>Metazoa</taxon>
        <taxon>Ecdysozoa</taxon>
        <taxon>Arthropoda</taxon>
        <taxon>Hexapoda</taxon>
        <taxon>Insecta</taxon>
        <taxon>Pterygota</taxon>
        <taxon>Neoptera</taxon>
        <taxon>Paraneoptera</taxon>
        <taxon>Psocodea</taxon>
        <taxon>Troctomorpha</taxon>
        <taxon>Phthiraptera</taxon>
        <taxon>Anoplura</taxon>
        <taxon>Polyplacidae</taxon>
        <taxon>Polyplax</taxon>
    </lineage>
</organism>
<evidence type="ECO:0000313" key="2">
    <source>
        <dbReference type="Proteomes" id="UP001359485"/>
    </source>
</evidence>
<accession>A0ABR1AHK0</accession>
<proteinExistence type="predicted"/>
<keyword evidence="2" id="KW-1185">Reference proteome</keyword>
<protein>
    <submittedName>
        <fullName evidence="1">Uncharacterized protein</fullName>
    </submittedName>
</protein>